<organism evidence="2 3">
    <name type="scientific">Sphagnum troendelagicum</name>
    <dbReference type="NCBI Taxonomy" id="128251"/>
    <lineage>
        <taxon>Eukaryota</taxon>
        <taxon>Viridiplantae</taxon>
        <taxon>Streptophyta</taxon>
        <taxon>Embryophyta</taxon>
        <taxon>Bryophyta</taxon>
        <taxon>Sphagnophytina</taxon>
        <taxon>Sphagnopsida</taxon>
        <taxon>Sphagnales</taxon>
        <taxon>Sphagnaceae</taxon>
        <taxon>Sphagnum</taxon>
    </lineage>
</organism>
<evidence type="ECO:0000313" key="2">
    <source>
        <dbReference type="EMBL" id="CAK9191687.1"/>
    </source>
</evidence>
<protein>
    <submittedName>
        <fullName evidence="2">Uncharacterized protein</fullName>
    </submittedName>
</protein>
<proteinExistence type="predicted"/>
<feature type="compositionally biased region" description="Low complexity" evidence="1">
    <location>
        <begin position="18"/>
        <end position="27"/>
    </location>
</feature>
<keyword evidence="3" id="KW-1185">Reference proteome</keyword>
<reference evidence="2 3" key="1">
    <citation type="submission" date="2024-02" db="EMBL/GenBank/DDBJ databases">
        <authorList>
            <consortium name="ELIXIR-Norway"/>
            <consortium name="Elixir Norway"/>
        </authorList>
    </citation>
    <scope>NUCLEOTIDE SEQUENCE [LARGE SCALE GENOMIC DNA]</scope>
</reference>
<dbReference type="Proteomes" id="UP001497512">
    <property type="component" value="Chromosome 1"/>
</dbReference>
<gene>
    <name evidence="2" type="ORF">CSSPTR1EN2_LOCUS1515</name>
</gene>
<name>A0ABP0TBH9_9BRYO</name>
<sequence>MASSVQEVQQLSLCVVGSNSSSTLSSLQHNRGRRRRRCSSSSNNSSVWGGWLTTRTRRLRVVCVPPWQRTSQLLQSIALLPRAQRLDTKRAPRDQGHCKREKLWQEFFSDPSQWWDGRPEK</sequence>
<feature type="region of interest" description="Disordered" evidence="1">
    <location>
        <begin position="18"/>
        <end position="47"/>
    </location>
</feature>
<evidence type="ECO:0000313" key="3">
    <source>
        <dbReference type="Proteomes" id="UP001497512"/>
    </source>
</evidence>
<accession>A0ABP0TBH9</accession>
<evidence type="ECO:0000256" key="1">
    <source>
        <dbReference type="SAM" id="MobiDB-lite"/>
    </source>
</evidence>
<feature type="non-terminal residue" evidence="2">
    <location>
        <position position="121"/>
    </location>
</feature>
<dbReference type="EMBL" id="OZ019893">
    <property type="protein sequence ID" value="CAK9191687.1"/>
    <property type="molecule type" value="Genomic_DNA"/>
</dbReference>